<comment type="caution">
    <text evidence="1">The sequence shown here is derived from an EMBL/GenBank/DDBJ whole genome shotgun (WGS) entry which is preliminary data.</text>
</comment>
<dbReference type="Proteomes" id="UP001266099">
    <property type="component" value="Unassembled WGS sequence"/>
</dbReference>
<evidence type="ECO:0000313" key="1">
    <source>
        <dbReference type="EMBL" id="MDR6939482.1"/>
    </source>
</evidence>
<reference evidence="1 2" key="1">
    <citation type="submission" date="2023-07" db="EMBL/GenBank/DDBJ databases">
        <title>Sequencing the genomes of 1000 actinobacteria strains.</title>
        <authorList>
            <person name="Klenk H.-P."/>
        </authorList>
    </citation>
    <scope>NUCLEOTIDE SEQUENCE [LARGE SCALE GENOMIC DNA]</scope>
    <source>
        <strain evidence="1 2">DSM 15539</strain>
    </source>
</reference>
<protein>
    <submittedName>
        <fullName evidence="1">Uncharacterized protein</fullName>
    </submittedName>
</protein>
<gene>
    <name evidence="1" type="ORF">J2S36_001025</name>
</gene>
<evidence type="ECO:0000313" key="2">
    <source>
        <dbReference type="Proteomes" id="UP001266099"/>
    </source>
</evidence>
<organism evidence="1 2">
    <name type="scientific">Arcanobacterium hippocoleae</name>
    <dbReference type="NCBI Taxonomy" id="149017"/>
    <lineage>
        <taxon>Bacteria</taxon>
        <taxon>Bacillati</taxon>
        <taxon>Actinomycetota</taxon>
        <taxon>Actinomycetes</taxon>
        <taxon>Actinomycetales</taxon>
        <taxon>Actinomycetaceae</taxon>
        <taxon>Arcanobacterium</taxon>
    </lineage>
</organism>
<accession>A0ABU1T280</accession>
<proteinExistence type="predicted"/>
<dbReference type="EMBL" id="JAVDUJ010000001">
    <property type="protein sequence ID" value="MDR6939482.1"/>
    <property type="molecule type" value="Genomic_DNA"/>
</dbReference>
<keyword evidence="2" id="KW-1185">Reference proteome</keyword>
<sequence>MQLILFSKNVIRCYFERLCGVIGDDFLRISHYANLRLDLKPACGSTGYVFPKWKSENHFLAATFSVVE</sequence>
<name>A0ABU1T280_9ACTO</name>